<keyword evidence="1" id="KW-0732">Signal</keyword>
<evidence type="ECO:0000313" key="2">
    <source>
        <dbReference type="EMBL" id="CDE33679.1"/>
    </source>
</evidence>
<feature type="chain" id="PRO_5004446846" description="Outer membrane protein beta-barrel domain-containing protein" evidence="1">
    <location>
        <begin position="27"/>
        <end position="250"/>
    </location>
</feature>
<dbReference type="RefSeq" id="WP_022430825.1">
    <property type="nucleotide sequence ID" value="NZ_FR899294.1"/>
</dbReference>
<name>R7H1Y2_9BACT</name>
<gene>
    <name evidence="2" type="ORF">BN741_01701</name>
</gene>
<reference evidence="2" key="1">
    <citation type="submission" date="2012-11" db="EMBL/GenBank/DDBJ databases">
        <title>Dependencies among metagenomic species, viruses, plasmids and units of genetic variation.</title>
        <authorList>
            <person name="Nielsen H.B."/>
            <person name="Almeida M."/>
            <person name="Juncker A.S."/>
            <person name="Rasmussen S."/>
            <person name="Li J."/>
            <person name="Sunagawa S."/>
            <person name="Plichta D."/>
            <person name="Gautier L."/>
            <person name="Le Chatelier E."/>
            <person name="Peletier E."/>
            <person name="Bonde I."/>
            <person name="Nielsen T."/>
            <person name="Manichanh C."/>
            <person name="Arumugam M."/>
            <person name="Batto J."/>
            <person name="Santos M.B.Q.D."/>
            <person name="Blom N."/>
            <person name="Borruel N."/>
            <person name="Burgdorf K.S."/>
            <person name="Boumezbeur F."/>
            <person name="Casellas F."/>
            <person name="Dore J."/>
            <person name="Guarner F."/>
            <person name="Hansen T."/>
            <person name="Hildebrand F."/>
            <person name="Kaas R.S."/>
            <person name="Kennedy S."/>
            <person name="Kristiansen K."/>
            <person name="Kultima J.R."/>
            <person name="Leonard P."/>
            <person name="Levenez F."/>
            <person name="Lund O."/>
            <person name="Moumen B."/>
            <person name="Le Paslier D."/>
            <person name="Pons N."/>
            <person name="Pedersen O."/>
            <person name="Prifti E."/>
            <person name="Qin J."/>
            <person name="Raes J."/>
            <person name="Tap J."/>
            <person name="Tims S."/>
            <person name="Ussery D.W."/>
            <person name="Yamada T."/>
            <person name="MetaHit consortium"/>
            <person name="Renault P."/>
            <person name="Sicheritz-Ponten T."/>
            <person name="Bork P."/>
            <person name="Wang J."/>
            <person name="Brunak S."/>
            <person name="Ehrlich S.D."/>
        </authorList>
    </citation>
    <scope>NUCLEOTIDE SEQUENCE [LARGE SCALE GENOMIC DNA]</scope>
</reference>
<protein>
    <recommendedName>
        <fullName evidence="3">Outer membrane protein beta-barrel domain-containing protein</fullName>
    </recommendedName>
</protein>
<dbReference type="STRING" id="1263103.BN741_01701"/>
<feature type="signal peptide" evidence="1">
    <location>
        <begin position="1"/>
        <end position="26"/>
    </location>
</feature>
<dbReference type="EMBL" id="CBIT010000197">
    <property type="protein sequence ID" value="CDE33679.1"/>
    <property type="molecule type" value="Genomic_DNA"/>
</dbReference>
<organism evidence="2">
    <name type="scientific">Leyella stercorea CAG:629</name>
    <dbReference type="NCBI Taxonomy" id="1263103"/>
    <lineage>
        <taxon>Bacteria</taxon>
        <taxon>Pseudomonadati</taxon>
        <taxon>Bacteroidota</taxon>
        <taxon>Bacteroidia</taxon>
        <taxon>Bacteroidales</taxon>
        <taxon>Prevotellaceae</taxon>
        <taxon>Leyella</taxon>
    </lineage>
</organism>
<sequence>MKHFKTSILASAMCLAASSLCQTASAQIHLTADLQNNHLWRGMEVADGCLILTDLSYTFGAGHATLGLWGGTNTRGNYKEFNHYVTLRGAGFEFCAMDTYNFSPGATYNNRQYFNYKAHQTGRFLNCTLNYRFQQPRFPLLLSWSTIMFGRDRSADNTEQKYSTFVYAEYPVYKKDGWQVDAGVGGAFALNKAGEKQNFYGETSGVVHTQLKVSYDLKIGSYTVPVHAMGMWNPQSEKAYFQIGAQLIHL</sequence>
<accession>R7H1Y2</accession>
<dbReference type="AlphaFoldDB" id="R7H1Y2"/>
<evidence type="ECO:0008006" key="3">
    <source>
        <dbReference type="Google" id="ProtNLM"/>
    </source>
</evidence>
<evidence type="ECO:0000256" key="1">
    <source>
        <dbReference type="SAM" id="SignalP"/>
    </source>
</evidence>
<comment type="caution">
    <text evidence="2">The sequence shown here is derived from an EMBL/GenBank/DDBJ whole genome shotgun (WGS) entry which is preliminary data.</text>
</comment>
<proteinExistence type="predicted"/>
<dbReference type="Proteomes" id="UP000018072">
    <property type="component" value="Unassembled WGS sequence"/>
</dbReference>